<keyword evidence="2" id="KW-0813">Transport</keyword>
<evidence type="ECO:0000256" key="1">
    <source>
        <dbReference type="ARBA" id="ARBA00005417"/>
    </source>
</evidence>
<dbReference type="InterPro" id="IPR003439">
    <property type="entry name" value="ABC_transporter-like_ATP-bd"/>
</dbReference>
<evidence type="ECO:0000259" key="5">
    <source>
        <dbReference type="PROSITE" id="PS50893"/>
    </source>
</evidence>
<name>A0A1W1BNV8_9ZZZZ</name>
<organism evidence="6">
    <name type="scientific">hydrothermal vent metagenome</name>
    <dbReference type="NCBI Taxonomy" id="652676"/>
    <lineage>
        <taxon>unclassified sequences</taxon>
        <taxon>metagenomes</taxon>
        <taxon>ecological metagenomes</taxon>
    </lineage>
</organism>
<dbReference type="InterPro" id="IPR003593">
    <property type="entry name" value="AAA+_ATPase"/>
</dbReference>
<dbReference type="AlphaFoldDB" id="A0A1W1BNV8"/>
<dbReference type="GO" id="GO:0098796">
    <property type="term" value="C:membrane protein complex"/>
    <property type="evidence" value="ECO:0007669"/>
    <property type="project" value="UniProtKB-ARBA"/>
</dbReference>
<accession>A0A1W1BNV8</accession>
<dbReference type="InterPro" id="IPR017911">
    <property type="entry name" value="MacB-like_ATP-bd"/>
</dbReference>
<sequence length="222" mass="24738">MNIIECQNISKEFVDSDIATLVLKDINLTVKKNETIAILGSSGSGKSTLLNILAGIETPSKGNCLLMGENLSKLNETKICQLRNKHLGFIYQFHHLMPEFSAIENVAYPLIIQGIAKEKSLKLSKELLEKVNLAHRLFHKPNELSGGERQRIAICRALITKPSCILADEPTGNLDSKNANECFDLMFELNKINNCALIVVTHDNKLASRMDKIITLENGYLF</sequence>
<feature type="domain" description="ABC transporter" evidence="5">
    <location>
        <begin position="4"/>
        <end position="221"/>
    </location>
</feature>
<evidence type="ECO:0000313" key="6">
    <source>
        <dbReference type="EMBL" id="SFV55260.1"/>
    </source>
</evidence>
<evidence type="ECO:0000256" key="4">
    <source>
        <dbReference type="ARBA" id="ARBA00022840"/>
    </source>
</evidence>
<gene>
    <name evidence="6" type="ORF">MNB_SUP05-5-348</name>
</gene>
<dbReference type="PANTHER" id="PTHR42798:SF2">
    <property type="entry name" value="ABC TRANSPORTER ATP-BINDING PROTEIN MG467-RELATED"/>
    <property type="match status" value="1"/>
</dbReference>
<dbReference type="GO" id="GO:0016887">
    <property type="term" value="F:ATP hydrolysis activity"/>
    <property type="evidence" value="ECO:0007669"/>
    <property type="project" value="InterPro"/>
</dbReference>
<evidence type="ECO:0000256" key="2">
    <source>
        <dbReference type="ARBA" id="ARBA00022448"/>
    </source>
</evidence>
<dbReference type="InterPro" id="IPR017871">
    <property type="entry name" value="ABC_transporter-like_CS"/>
</dbReference>
<dbReference type="FunFam" id="3.40.50.300:FF:000032">
    <property type="entry name" value="Export ABC transporter ATP-binding protein"/>
    <property type="match status" value="1"/>
</dbReference>
<dbReference type="PROSITE" id="PS50893">
    <property type="entry name" value="ABC_TRANSPORTER_2"/>
    <property type="match status" value="1"/>
</dbReference>
<dbReference type="PROSITE" id="PS00211">
    <property type="entry name" value="ABC_TRANSPORTER_1"/>
    <property type="match status" value="1"/>
</dbReference>
<keyword evidence="6" id="KW-0449">Lipoprotein</keyword>
<dbReference type="SMART" id="SM00382">
    <property type="entry name" value="AAA"/>
    <property type="match status" value="1"/>
</dbReference>
<protein>
    <submittedName>
        <fullName evidence="6">Lipoprotein releasing system ATP-binding protein LolD</fullName>
    </submittedName>
</protein>
<keyword evidence="4 6" id="KW-0067">ATP-binding</keyword>
<proteinExistence type="inferred from homology"/>
<dbReference type="SUPFAM" id="SSF52540">
    <property type="entry name" value="P-loop containing nucleoside triphosphate hydrolases"/>
    <property type="match status" value="1"/>
</dbReference>
<dbReference type="InterPro" id="IPR027417">
    <property type="entry name" value="P-loop_NTPase"/>
</dbReference>
<evidence type="ECO:0000256" key="3">
    <source>
        <dbReference type="ARBA" id="ARBA00022741"/>
    </source>
</evidence>
<dbReference type="Pfam" id="PF00005">
    <property type="entry name" value="ABC_tran"/>
    <property type="match status" value="1"/>
</dbReference>
<comment type="similarity">
    <text evidence="1">Belongs to the ABC transporter superfamily.</text>
</comment>
<dbReference type="EMBL" id="FPHJ01000014">
    <property type="protein sequence ID" value="SFV55260.1"/>
    <property type="molecule type" value="Genomic_DNA"/>
</dbReference>
<dbReference type="Gene3D" id="3.40.50.300">
    <property type="entry name" value="P-loop containing nucleotide triphosphate hydrolases"/>
    <property type="match status" value="1"/>
</dbReference>
<dbReference type="GO" id="GO:0005524">
    <property type="term" value="F:ATP binding"/>
    <property type="evidence" value="ECO:0007669"/>
    <property type="project" value="UniProtKB-KW"/>
</dbReference>
<keyword evidence="3" id="KW-0547">Nucleotide-binding</keyword>
<reference evidence="6" key="1">
    <citation type="submission" date="2016-10" db="EMBL/GenBank/DDBJ databases">
        <authorList>
            <person name="de Groot N.N."/>
        </authorList>
    </citation>
    <scope>NUCLEOTIDE SEQUENCE</scope>
</reference>
<dbReference type="PANTHER" id="PTHR42798">
    <property type="entry name" value="LIPOPROTEIN-RELEASING SYSTEM ATP-BINDING PROTEIN LOLD"/>
    <property type="match status" value="1"/>
</dbReference>
<dbReference type="GO" id="GO:0022857">
    <property type="term" value="F:transmembrane transporter activity"/>
    <property type="evidence" value="ECO:0007669"/>
    <property type="project" value="UniProtKB-ARBA"/>
</dbReference>
<dbReference type="CDD" id="cd03255">
    <property type="entry name" value="ABC_MJ0796_LolCDE_FtsE"/>
    <property type="match status" value="1"/>
</dbReference>